<dbReference type="RefSeq" id="WP_169158243.1">
    <property type="nucleotide sequence ID" value="NZ_CAWPJE010000022.1"/>
</dbReference>
<sequence length="188" mass="19244">MKNRQNQHLFGKTLGIALATASLVISTPTFAQSPSAAPTKPAMSGSQTTGAGTVVDVASSNPSFKTLVKAVKAAGLVETLSGSGPFTVFAPTDAAFNKLPKATLQKLLKPENKETLTKILTYHVVSGAVDSKSLKSGAVNTVEGSPVDVKVGKGVTVGKAKVTKPDIKASNGVIHAIDTVLLPPDVKL</sequence>
<dbReference type="Gene3D" id="2.30.180.10">
    <property type="entry name" value="FAS1 domain"/>
    <property type="match status" value="1"/>
</dbReference>
<reference evidence="3 4" key="1">
    <citation type="submission" date="2018-06" db="EMBL/GenBank/DDBJ databases">
        <title>Comparative genomics of Brasilonema spp. strains.</title>
        <authorList>
            <person name="Alvarenga D.O."/>
            <person name="Fiore M.F."/>
            <person name="Varani A.M."/>
        </authorList>
    </citation>
    <scope>NUCLEOTIDE SEQUENCE [LARGE SCALE GENOMIC DNA]</scope>
    <source>
        <strain evidence="3 4">SPC951</strain>
    </source>
</reference>
<dbReference type="PANTHER" id="PTHR10900:SF77">
    <property type="entry name" value="FI19380P1"/>
    <property type="match status" value="1"/>
</dbReference>
<evidence type="ECO:0000313" key="3">
    <source>
        <dbReference type="EMBL" id="NMG23087.1"/>
    </source>
</evidence>
<dbReference type="SMART" id="SM00554">
    <property type="entry name" value="FAS1"/>
    <property type="match status" value="1"/>
</dbReference>
<dbReference type="Pfam" id="PF02469">
    <property type="entry name" value="Fasciclin"/>
    <property type="match status" value="1"/>
</dbReference>
<evidence type="ECO:0000259" key="2">
    <source>
        <dbReference type="PROSITE" id="PS50213"/>
    </source>
</evidence>
<protein>
    <submittedName>
        <fullName evidence="3">Fasciclin domain-containing protein</fullName>
    </submittedName>
</protein>
<feature type="chain" id="PRO_5046915214" evidence="1">
    <location>
        <begin position="32"/>
        <end position="188"/>
    </location>
</feature>
<evidence type="ECO:0000256" key="1">
    <source>
        <dbReference type="SAM" id="SignalP"/>
    </source>
</evidence>
<dbReference type="InterPro" id="IPR036378">
    <property type="entry name" value="FAS1_dom_sf"/>
</dbReference>
<dbReference type="SUPFAM" id="SSF82153">
    <property type="entry name" value="FAS1 domain"/>
    <property type="match status" value="1"/>
</dbReference>
<proteinExistence type="predicted"/>
<dbReference type="EMBL" id="QMEB01000417">
    <property type="protein sequence ID" value="NMG23087.1"/>
    <property type="molecule type" value="Genomic_DNA"/>
</dbReference>
<dbReference type="InterPro" id="IPR050904">
    <property type="entry name" value="Adhesion/Biosynth-related"/>
</dbReference>
<dbReference type="PROSITE" id="PS50213">
    <property type="entry name" value="FAS1"/>
    <property type="match status" value="1"/>
</dbReference>
<organism evidence="3 4">
    <name type="scientific">Brasilonema bromeliae SPC951</name>
    <dbReference type="NCBI Taxonomy" id="385972"/>
    <lineage>
        <taxon>Bacteria</taxon>
        <taxon>Bacillati</taxon>
        <taxon>Cyanobacteriota</taxon>
        <taxon>Cyanophyceae</taxon>
        <taxon>Nostocales</taxon>
        <taxon>Scytonemataceae</taxon>
        <taxon>Brasilonema</taxon>
        <taxon>Bromeliae group (in: Brasilonema)</taxon>
    </lineage>
</organism>
<feature type="domain" description="FAS1" evidence="2">
    <location>
        <begin position="51"/>
        <end position="181"/>
    </location>
</feature>
<gene>
    <name evidence="3" type="ORF">DP116_28230</name>
</gene>
<dbReference type="PANTHER" id="PTHR10900">
    <property type="entry name" value="PERIOSTIN-RELATED"/>
    <property type="match status" value="1"/>
</dbReference>
<keyword evidence="1" id="KW-0732">Signal</keyword>
<accession>A0ABX1PI60</accession>
<dbReference type="InterPro" id="IPR000782">
    <property type="entry name" value="FAS1_domain"/>
</dbReference>
<evidence type="ECO:0000313" key="4">
    <source>
        <dbReference type="Proteomes" id="UP000718564"/>
    </source>
</evidence>
<keyword evidence="4" id="KW-1185">Reference proteome</keyword>
<name>A0ABX1PI60_9CYAN</name>
<dbReference type="Proteomes" id="UP000718564">
    <property type="component" value="Unassembled WGS sequence"/>
</dbReference>
<comment type="caution">
    <text evidence="3">The sequence shown here is derived from an EMBL/GenBank/DDBJ whole genome shotgun (WGS) entry which is preliminary data.</text>
</comment>
<feature type="signal peptide" evidence="1">
    <location>
        <begin position="1"/>
        <end position="31"/>
    </location>
</feature>